<dbReference type="STRING" id="1470563.SAMN05444000_1304"/>
<evidence type="ECO:0000256" key="4">
    <source>
        <dbReference type="ARBA" id="ARBA00023163"/>
    </source>
</evidence>
<dbReference type="EMBL" id="FQZQ01000030">
    <property type="protein sequence ID" value="SHK44605.1"/>
    <property type="molecule type" value="Genomic_DNA"/>
</dbReference>
<dbReference type="PANTHER" id="PTHR30118:SF6">
    <property type="entry name" value="HTH-TYPE TRANSCRIPTIONAL REGULATOR LEUO"/>
    <property type="match status" value="1"/>
</dbReference>
<comment type="similarity">
    <text evidence="1">Belongs to the LysR transcriptional regulatory family.</text>
</comment>
<evidence type="ECO:0000259" key="5">
    <source>
        <dbReference type="PROSITE" id="PS50931"/>
    </source>
</evidence>
<dbReference type="GO" id="GO:0003677">
    <property type="term" value="F:DNA binding"/>
    <property type="evidence" value="ECO:0007669"/>
    <property type="project" value="UniProtKB-KW"/>
</dbReference>
<reference evidence="7" key="1">
    <citation type="submission" date="2016-11" db="EMBL/GenBank/DDBJ databases">
        <authorList>
            <person name="Varghese N."/>
            <person name="Submissions S."/>
        </authorList>
    </citation>
    <scope>NUCLEOTIDE SEQUENCE [LARGE SCALE GENOMIC DNA]</scope>
    <source>
        <strain evidence="7">DSM 100564</strain>
    </source>
</reference>
<dbReference type="PRINTS" id="PR00039">
    <property type="entry name" value="HTHLYSR"/>
</dbReference>
<dbReference type="InterPro" id="IPR036390">
    <property type="entry name" value="WH_DNA-bd_sf"/>
</dbReference>
<dbReference type="AlphaFoldDB" id="A0A1M6SIS5"/>
<dbReference type="OrthoDB" id="9774011at2"/>
<dbReference type="Pfam" id="PF03466">
    <property type="entry name" value="LysR_substrate"/>
    <property type="match status" value="1"/>
</dbReference>
<dbReference type="Proteomes" id="UP000183982">
    <property type="component" value="Unassembled WGS sequence"/>
</dbReference>
<evidence type="ECO:0000256" key="3">
    <source>
        <dbReference type="ARBA" id="ARBA00023125"/>
    </source>
</evidence>
<evidence type="ECO:0000256" key="1">
    <source>
        <dbReference type="ARBA" id="ARBA00009437"/>
    </source>
</evidence>
<dbReference type="PANTHER" id="PTHR30118">
    <property type="entry name" value="HTH-TYPE TRANSCRIPTIONAL REGULATOR LEUO-RELATED"/>
    <property type="match status" value="1"/>
</dbReference>
<dbReference type="Gene3D" id="3.40.190.10">
    <property type="entry name" value="Periplasmic binding protein-like II"/>
    <property type="match status" value="2"/>
</dbReference>
<dbReference type="SUPFAM" id="SSF46785">
    <property type="entry name" value="Winged helix' DNA-binding domain"/>
    <property type="match status" value="1"/>
</dbReference>
<dbReference type="RefSeq" id="WP_073256424.1">
    <property type="nucleotide sequence ID" value="NZ_FQZQ01000030.1"/>
</dbReference>
<dbReference type="CDD" id="cd08417">
    <property type="entry name" value="PBP2_Nitroaromatics_like"/>
    <property type="match status" value="1"/>
</dbReference>
<evidence type="ECO:0000256" key="2">
    <source>
        <dbReference type="ARBA" id="ARBA00023015"/>
    </source>
</evidence>
<keyword evidence="3 6" id="KW-0238">DNA-binding</keyword>
<evidence type="ECO:0000313" key="7">
    <source>
        <dbReference type="Proteomes" id="UP000183982"/>
    </source>
</evidence>
<keyword evidence="7" id="KW-1185">Reference proteome</keyword>
<evidence type="ECO:0000313" key="6">
    <source>
        <dbReference type="EMBL" id="SHK44605.1"/>
    </source>
</evidence>
<keyword evidence="2" id="KW-0805">Transcription regulation</keyword>
<dbReference type="GO" id="GO:0003700">
    <property type="term" value="F:DNA-binding transcription factor activity"/>
    <property type="evidence" value="ECO:0007669"/>
    <property type="project" value="InterPro"/>
</dbReference>
<dbReference type="SUPFAM" id="SSF53850">
    <property type="entry name" value="Periplasmic binding protein-like II"/>
    <property type="match status" value="1"/>
</dbReference>
<accession>A0A1M6SIS5</accession>
<dbReference type="PROSITE" id="PS50931">
    <property type="entry name" value="HTH_LYSR"/>
    <property type="match status" value="1"/>
</dbReference>
<dbReference type="InterPro" id="IPR037402">
    <property type="entry name" value="YidZ_PBP2"/>
</dbReference>
<dbReference type="InterPro" id="IPR050389">
    <property type="entry name" value="LysR-type_TF"/>
</dbReference>
<gene>
    <name evidence="6" type="ORF">SAMN05444000_1304</name>
</gene>
<proteinExistence type="inferred from homology"/>
<name>A0A1M6SIS5_9RHOB</name>
<protein>
    <submittedName>
        <fullName evidence="6">DNA-binding transcriptional regulator, LysR family</fullName>
    </submittedName>
</protein>
<sequence length="309" mass="34621">MKKIDNLSIDSKLLRTFLAVLDERSATQAAARLGVTQSTVSHSLSRLRQQIGDPLFVRSGQALLPTEVALSLRKPVQAILDGIASLTDQRDFDPQQEAMQFVIAANDMQRDLIFPKLIQDLRSEGVSASFEFIASGHPSADMMRDDRCDLVLTPFPPNTSDVIQRPILSSRMMCFFDENTRSAPKTWEEYCNADHLAVRFRDGGTSLRALRGIDTSDFRPASITVPNFSAIPQFIKGTTLIATEMGLMQLKTLSGLSMESLPIDSDPVVIYLAWHQRSSNDPSHIWLRNKVRVIAEEVMAEWNSLSRRR</sequence>
<organism evidence="6 7">
    <name type="scientific">Shimia gijangensis</name>
    <dbReference type="NCBI Taxonomy" id="1470563"/>
    <lineage>
        <taxon>Bacteria</taxon>
        <taxon>Pseudomonadati</taxon>
        <taxon>Pseudomonadota</taxon>
        <taxon>Alphaproteobacteria</taxon>
        <taxon>Rhodobacterales</taxon>
        <taxon>Roseobacteraceae</taxon>
    </lineage>
</organism>
<dbReference type="InterPro" id="IPR000847">
    <property type="entry name" value="LysR_HTH_N"/>
</dbReference>
<feature type="domain" description="HTH lysR-type" evidence="5">
    <location>
        <begin position="9"/>
        <end position="66"/>
    </location>
</feature>
<keyword evidence="4" id="KW-0804">Transcription</keyword>
<dbReference type="InterPro" id="IPR036388">
    <property type="entry name" value="WH-like_DNA-bd_sf"/>
</dbReference>
<dbReference type="Pfam" id="PF00126">
    <property type="entry name" value="HTH_1"/>
    <property type="match status" value="1"/>
</dbReference>
<dbReference type="Gene3D" id="1.10.10.10">
    <property type="entry name" value="Winged helix-like DNA-binding domain superfamily/Winged helix DNA-binding domain"/>
    <property type="match status" value="1"/>
</dbReference>
<dbReference type="InterPro" id="IPR005119">
    <property type="entry name" value="LysR_subst-bd"/>
</dbReference>